<sequence>MPRGRASAKELSQFKARNSIPCEDIETSSVSSHKRKSQEKEAHFEEQPTEIQNSNPKRLAVNRASRYSSCLNPIIGTIEGNNIPNSITNGPDHISQIVESPQTCDEKHYGNKGKETADTFKGKLCHSP</sequence>
<evidence type="ECO:0000313" key="3">
    <source>
        <dbReference type="Proteomes" id="UP000011115"/>
    </source>
</evidence>
<protein>
    <submittedName>
        <fullName evidence="2">Uncharacterized protein</fullName>
    </submittedName>
</protein>
<dbReference type="Gramene" id="PGSC0003DMT400076156">
    <property type="protein sequence ID" value="PGSC0003DMT400076156"/>
    <property type="gene ID" value="PGSC0003DMG401029613"/>
</dbReference>
<name>M1CW90_SOLTU</name>
<dbReference type="HOGENOM" id="CLU_1963515_0_0_1"/>
<dbReference type="ExpressionAtlas" id="M1CW90">
    <property type="expression patterns" value="baseline"/>
</dbReference>
<proteinExistence type="predicted"/>
<evidence type="ECO:0000256" key="1">
    <source>
        <dbReference type="SAM" id="MobiDB-lite"/>
    </source>
</evidence>
<gene>
    <name evidence="2" type="primary">LOC102604008</name>
</gene>
<keyword evidence="3" id="KW-1185">Reference proteome</keyword>
<feature type="region of interest" description="Disordered" evidence="1">
    <location>
        <begin position="104"/>
        <end position="128"/>
    </location>
</feature>
<evidence type="ECO:0000313" key="2">
    <source>
        <dbReference type="EnsemblPlants" id="PGSC0003DMT400076156"/>
    </source>
</evidence>
<dbReference type="Proteomes" id="UP000011115">
    <property type="component" value="Unassembled WGS sequence"/>
</dbReference>
<reference evidence="2" key="2">
    <citation type="submission" date="2015-06" db="UniProtKB">
        <authorList>
            <consortium name="EnsemblPlants"/>
        </authorList>
    </citation>
    <scope>IDENTIFICATION</scope>
    <source>
        <strain evidence="2">DM1-3 516 R44</strain>
    </source>
</reference>
<feature type="compositionally biased region" description="Basic and acidic residues" evidence="1">
    <location>
        <begin position="104"/>
        <end position="121"/>
    </location>
</feature>
<organism evidence="2 3">
    <name type="scientific">Solanum tuberosum</name>
    <name type="common">Potato</name>
    <dbReference type="NCBI Taxonomy" id="4113"/>
    <lineage>
        <taxon>Eukaryota</taxon>
        <taxon>Viridiplantae</taxon>
        <taxon>Streptophyta</taxon>
        <taxon>Embryophyta</taxon>
        <taxon>Tracheophyta</taxon>
        <taxon>Spermatophyta</taxon>
        <taxon>Magnoliopsida</taxon>
        <taxon>eudicotyledons</taxon>
        <taxon>Gunneridae</taxon>
        <taxon>Pentapetalae</taxon>
        <taxon>asterids</taxon>
        <taxon>lamiids</taxon>
        <taxon>Solanales</taxon>
        <taxon>Solanaceae</taxon>
        <taxon>Solanoideae</taxon>
        <taxon>Solaneae</taxon>
        <taxon>Solanum</taxon>
    </lineage>
</organism>
<feature type="region of interest" description="Disordered" evidence="1">
    <location>
        <begin position="1"/>
        <end position="55"/>
    </location>
</feature>
<dbReference type="EnsemblPlants" id="PGSC0003DMT400076156">
    <property type="protein sequence ID" value="PGSC0003DMT400076156"/>
    <property type="gene ID" value="PGSC0003DMG401029613"/>
</dbReference>
<accession>M1CW90</accession>
<reference evidence="3" key="1">
    <citation type="journal article" date="2011" name="Nature">
        <title>Genome sequence and analysis of the tuber crop potato.</title>
        <authorList>
            <consortium name="The Potato Genome Sequencing Consortium"/>
        </authorList>
    </citation>
    <scope>NUCLEOTIDE SEQUENCE [LARGE SCALE GENOMIC DNA]</scope>
    <source>
        <strain evidence="3">cv. DM1-3 516 R44</strain>
    </source>
</reference>
<dbReference type="OrthoDB" id="1303247at2759"/>
<dbReference type="AlphaFoldDB" id="M1CW90"/>